<dbReference type="EMBL" id="UFAJ01000036">
    <property type="protein sequence ID" value="SSD58685.1"/>
    <property type="molecule type" value="Genomic_DNA"/>
</dbReference>
<dbReference type="GO" id="GO:0005829">
    <property type="term" value="C:cytosol"/>
    <property type="evidence" value="ECO:0007669"/>
    <property type="project" value="GOC"/>
</dbReference>
<dbReference type="InterPro" id="IPR040108">
    <property type="entry name" value="Laa1/Sip1/HEATR5"/>
</dbReference>
<feature type="region of interest" description="Disordered" evidence="1">
    <location>
        <begin position="1301"/>
        <end position="1356"/>
    </location>
</feature>
<dbReference type="VEuPathDB" id="FungiDB:SCODWIG_00446"/>
<gene>
    <name evidence="2" type="ORF">SCODWIG_00446</name>
</gene>
<organism evidence="2 3">
    <name type="scientific">Saccharomycodes ludwigii</name>
    <dbReference type="NCBI Taxonomy" id="36035"/>
    <lineage>
        <taxon>Eukaryota</taxon>
        <taxon>Fungi</taxon>
        <taxon>Dikarya</taxon>
        <taxon>Ascomycota</taxon>
        <taxon>Saccharomycotina</taxon>
        <taxon>Saccharomycetes</taxon>
        <taxon>Saccharomycodales</taxon>
        <taxon>Saccharomycodaceae</taxon>
        <taxon>Saccharomycodes</taxon>
    </lineage>
</organism>
<dbReference type="GO" id="GO:0016020">
    <property type="term" value="C:membrane"/>
    <property type="evidence" value="ECO:0007669"/>
    <property type="project" value="TreeGrafter"/>
</dbReference>
<reference evidence="3" key="1">
    <citation type="submission" date="2018-06" db="EMBL/GenBank/DDBJ databases">
        <authorList>
            <person name="Guldener U."/>
        </authorList>
    </citation>
    <scope>NUCLEOTIDE SEQUENCE [LARGE SCALE GENOMIC DNA]</scope>
    <source>
        <strain evidence="3">UTAD17</strain>
    </source>
</reference>
<dbReference type="InterPro" id="IPR046837">
    <property type="entry name" value="Laa1/Sip1/HEATR5-like_HEAT"/>
</dbReference>
<dbReference type="Proteomes" id="UP000262825">
    <property type="component" value="Unassembled WGS sequence"/>
</dbReference>
<dbReference type="GO" id="GO:0030139">
    <property type="term" value="C:endocytic vesicle"/>
    <property type="evidence" value="ECO:0007669"/>
    <property type="project" value="TreeGrafter"/>
</dbReference>
<evidence type="ECO:0000313" key="3">
    <source>
        <dbReference type="Proteomes" id="UP000262825"/>
    </source>
</evidence>
<evidence type="ECO:0008006" key="4">
    <source>
        <dbReference type="Google" id="ProtNLM"/>
    </source>
</evidence>
<feature type="compositionally biased region" description="Low complexity" evidence="1">
    <location>
        <begin position="1324"/>
        <end position="1356"/>
    </location>
</feature>
<dbReference type="GO" id="GO:0042147">
    <property type="term" value="P:retrograde transport, endosome to Golgi"/>
    <property type="evidence" value="ECO:0007669"/>
    <property type="project" value="TreeGrafter"/>
</dbReference>
<dbReference type="GO" id="GO:0005794">
    <property type="term" value="C:Golgi apparatus"/>
    <property type="evidence" value="ECO:0007669"/>
    <property type="project" value="TreeGrafter"/>
</dbReference>
<feature type="compositionally biased region" description="Basic and acidic residues" evidence="1">
    <location>
        <begin position="1301"/>
        <end position="1320"/>
    </location>
</feature>
<sequence length="2020" mass="231735">MDSENIESKLNNCANKKQCLMAILTSVLEKLYKYQDEDEIIEEEQAATGSNSTKSPPATDFTEKSLNKLYSQLIEILSYAVKQQYYVNIKERDMSFMTRQIQLQFSQTLTTLLTSLYKYSPGKVYDSSMLFSNIFCEEKLPDIELDSNKKKISKIKKNYQYTELKHLCAVSLISIIECYGEELSSLIPLILNGIFKNLKKMDEKIKYFHCPYAIDLMKLLRAIIHNCDSNFIKPDFIRSFHKIYKDCLVGVNTDRYPIEFVSTAIDLAHIVHYEHTAKHGHLVEELFVDLMTDIDVGFKTCAETRLKTAKMVSYVLFHYKNIGSLRVTEVLAFYSKYFTNFSSREIKIGCIESIVQFFMLNLVADPNFLKEVNYLKYLNFLNTSVFGHLNISTQKLDLTSRYLDYFDHLNSLILPYISESSKKLIIAQIFEKKLLKDTAENLNQTLVYLGFTKRLLKDLSTSFSNDDQFIVLFRQQLLKLCKSKNFQIRIESNVLLKEFLRIFPDLLTEVLESSLTVLDSNFSAVDNFDFATNHGYSMLIANFMEIADKDYVSSDLVMKITLFATSYLKKGTLSIGTTSYYKELITWIILTGLMNYKDKNFLKMQKSQLFLFWKNVLTNSTTYNNEDELYKILEIRNHALTCLLAYLNNEDLVDKETAREVSQLLSKCSSFNNQLTTKSKTIDNALLYNEHRILQVYLKIKNYVKHDFNSVILILILKNFSDPNLYKEMTSSVLESIKALNEKKKRNANVEEANLPTLTKLLRSDDGFAYGLTSLVSGNNVGRLCQISNAKERNVEAIKVVNWINNESNWYYQFEDDLLRPSPNVLSYDYLILLYNGSSPYSSFEKYSPKITTSLINYSMDIFSEILPFLNDKIQFSVLESLNSFMVSKNSTPERLMAIALNTCIALNNALLIAYKHNIGLDSLVGRLLLEMIKTMDIRDNELLIKINADSVGLLSALVDKKAKEKNNAFGLENINICIKNIVDNEDCFFRVFNGLSLASIYKYNPQFYFFNSIVEILKQLSSDPHPVVHTWSLDALALLLTNHTVVDATVLSDIAIHLETLLLDDKYGSYTDTTWKCDYYLKYNSNLTILYTTKVLSDIAGPGILDLSRAGLTSFKNCTYASLNDFNVYKKLISLDIFKNMFTFKMDGVFPLPMISKLAKWLLNSSVFIGCGTNETSNFMIDSTKQFFPITTCKIVIGCIYDFYEQLIRLDKFSLMFKEVEYMTWVLLSWKSNNESVLVVVNDWISRTYENDLSWFEKLYQLINTSENKILSRLYRRYDKLLKDKNIKIIVERDTKVEEEKSISEGQNHENRVDIKAVEDNDGNNNGNNINGNNINSNNNSNNGNNNSNNSMAINASDNDTSKDFIGWRFKYKLLILLNNLVHFSQDSSRYHLFLFSRLDKVVQIAFLASAMNVTEVRELGIDILGFILSEFKKEKDESNPHISCLLQHQAQITSAIMPAFSRNTPISVIMPALEVLSQFIYSEVAPLPSLEKLTNVLVNCLVELSLKSNDSIKIVDVSVKTESSRKKLRLVILDAWAQLKINGNEEVQKFVDQYLSGLIPLWIIALREYAMEKYSFVSEKNSYMITLPDTWLNLVDAVGCVAENNYDLLCSCLSMSDLQSFMFVLYAECMESLMKNFENPLKKTKVLQALHKILQCHVLSGPFFEDDIHHECVNILERLVLTGSKTDKMQVVEIITDLSKAFIAEFSASESAFLSGVDNLYELFRILFLIVSNILPFIKEESNLNSEIELNDFDFALTKKIFGLLADLSASLPAEFRLDLFSCLLFIATKIIANSTEAYDYVAIVLPMMKTIFQKNENKDLVGNFYNAIKFNIFNDLPLESGVVTFMIFVSNNFAEFTEKDLDWFCNKVLSLLNENEVIAMQIIKSLSNNDYYAGDLILKNIINKGLLDNNVAADITASTLCELMYIFVESRAKINFDSAILLGLLYFDKLCETHSEMGAIVRPWLTKMASLDISRFQEVVKNKLPPEVRERMKQIIKDGISKPDEDEKDKIQLKSFT</sequence>
<dbReference type="PANTHER" id="PTHR21663">
    <property type="entry name" value="HYPOTHETICAL HEAT DOMAIN-CONTAINING"/>
    <property type="match status" value="1"/>
</dbReference>
<protein>
    <recommendedName>
        <fullName evidence="4">AP-1 accessory protein LAA1</fullName>
    </recommendedName>
</protein>
<dbReference type="GO" id="GO:0008104">
    <property type="term" value="P:intracellular protein localization"/>
    <property type="evidence" value="ECO:0007669"/>
    <property type="project" value="TreeGrafter"/>
</dbReference>
<evidence type="ECO:0000256" key="1">
    <source>
        <dbReference type="SAM" id="MobiDB-lite"/>
    </source>
</evidence>
<dbReference type="SUPFAM" id="SSF48371">
    <property type="entry name" value="ARM repeat"/>
    <property type="match status" value="1"/>
</dbReference>
<dbReference type="PANTHER" id="PTHR21663:SF0">
    <property type="entry name" value="HEAT REPEAT-CONTAINING PROTEIN 5B"/>
    <property type="match status" value="1"/>
</dbReference>
<keyword evidence="3" id="KW-1185">Reference proteome</keyword>
<dbReference type="InterPro" id="IPR016024">
    <property type="entry name" value="ARM-type_fold"/>
</dbReference>
<dbReference type="GO" id="GO:0006897">
    <property type="term" value="P:endocytosis"/>
    <property type="evidence" value="ECO:0007669"/>
    <property type="project" value="TreeGrafter"/>
</dbReference>
<dbReference type="Pfam" id="PF20210">
    <property type="entry name" value="Laa1_Sip1_HTR5"/>
    <property type="match status" value="1"/>
</dbReference>
<accession>A0A376B1W7</accession>
<proteinExistence type="predicted"/>
<name>A0A376B1W7_9ASCO</name>
<evidence type="ECO:0000313" key="2">
    <source>
        <dbReference type="EMBL" id="SSD58685.1"/>
    </source>
</evidence>